<keyword evidence="2" id="KW-1015">Disulfide bond</keyword>
<evidence type="ECO:0000259" key="7">
    <source>
        <dbReference type="PROSITE" id="PS50948"/>
    </source>
</evidence>
<name>A0A1S3HZL4_LINAN</name>
<evidence type="ECO:0000259" key="5">
    <source>
        <dbReference type="PROSITE" id="PS50041"/>
    </source>
</evidence>
<dbReference type="Gene3D" id="3.10.100.10">
    <property type="entry name" value="Mannose-Binding Protein A, subunit A"/>
    <property type="match status" value="1"/>
</dbReference>
<comment type="caution">
    <text evidence="3">Lacks conserved residue(s) required for the propagation of feature annotation.</text>
</comment>
<dbReference type="Gene3D" id="2.10.70.10">
    <property type="entry name" value="Complement Module, domain 1"/>
    <property type="match status" value="1"/>
</dbReference>
<dbReference type="AlphaFoldDB" id="A0A1S3HZL4"/>
<dbReference type="InterPro" id="IPR016187">
    <property type="entry name" value="CTDL_fold"/>
</dbReference>
<protein>
    <submittedName>
        <fullName evidence="9">Uncharacterized protein LOC106158949</fullName>
    </submittedName>
</protein>
<evidence type="ECO:0000259" key="6">
    <source>
        <dbReference type="PROSITE" id="PS50923"/>
    </source>
</evidence>
<dbReference type="InterPro" id="IPR035976">
    <property type="entry name" value="Sushi/SCR/CCP_sf"/>
</dbReference>
<evidence type="ECO:0000313" key="9">
    <source>
        <dbReference type="RefSeq" id="XP_013390534.1"/>
    </source>
</evidence>
<organism evidence="8 9">
    <name type="scientific">Lingula anatina</name>
    <name type="common">Brachiopod</name>
    <name type="synonym">Lingula unguis</name>
    <dbReference type="NCBI Taxonomy" id="7574"/>
    <lineage>
        <taxon>Eukaryota</taxon>
        <taxon>Metazoa</taxon>
        <taxon>Spiralia</taxon>
        <taxon>Lophotrochozoa</taxon>
        <taxon>Brachiopoda</taxon>
        <taxon>Linguliformea</taxon>
        <taxon>Lingulata</taxon>
        <taxon>Lingulida</taxon>
        <taxon>Linguloidea</taxon>
        <taxon>Lingulidae</taxon>
        <taxon>Lingula</taxon>
    </lineage>
</organism>
<dbReference type="SUPFAM" id="SSF57414">
    <property type="entry name" value="Hairpin loop containing domain-like"/>
    <property type="match status" value="1"/>
</dbReference>
<feature type="compositionally biased region" description="Low complexity" evidence="4">
    <location>
        <begin position="428"/>
        <end position="446"/>
    </location>
</feature>
<dbReference type="InterPro" id="IPR000436">
    <property type="entry name" value="Sushi_SCR_CCP_dom"/>
</dbReference>
<dbReference type="OrthoDB" id="6120134at2759"/>
<keyword evidence="8" id="KW-1185">Reference proteome</keyword>
<feature type="compositionally biased region" description="Polar residues" evidence="4">
    <location>
        <begin position="447"/>
        <end position="460"/>
    </location>
</feature>
<accession>A0A1S3HZL4</accession>
<dbReference type="InterPro" id="IPR050111">
    <property type="entry name" value="C-type_lectin/snaclec_domain"/>
</dbReference>
<dbReference type="Pfam" id="PF00059">
    <property type="entry name" value="Lectin_C"/>
    <property type="match status" value="1"/>
</dbReference>
<dbReference type="Pfam" id="PF00024">
    <property type="entry name" value="PAN_1"/>
    <property type="match status" value="1"/>
</dbReference>
<feature type="region of interest" description="Disordered" evidence="4">
    <location>
        <begin position="314"/>
        <end position="355"/>
    </location>
</feature>
<dbReference type="InterPro" id="IPR001304">
    <property type="entry name" value="C-type_lectin-like"/>
</dbReference>
<dbReference type="PROSITE" id="PS50948">
    <property type="entry name" value="PAN"/>
    <property type="match status" value="1"/>
</dbReference>
<feature type="domain" description="C-type lectin" evidence="5">
    <location>
        <begin position="71"/>
        <end position="188"/>
    </location>
</feature>
<dbReference type="PANTHER" id="PTHR22803">
    <property type="entry name" value="MANNOSE, PHOSPHOLIPASE, LECTIN RECEPTOR RELATED"/>
    <property type="match status" value="1"/>
</dbReference>
<dbReference type="InterPro" id="IPR018378">
    <property type="entry name" value="C-type_lectin_CS"/>
</dbReference>
<dbReference type="Proteomes" id="UP000085678">
    <property type="component" value="Unplaced"/>
</dbReference>
<dbReference type="SUPFAM" id="SSF57535">
    <property type="entry name" value="Complement control module/SCR domain"/>
    <property type="match status" value="1"/>
</dbReference>
<feature type="domain" description="Sushi" evidence="6">
    <location>
        <begin position="9"/>
        <end position="67"/>
    </location>
</feature>
<feature type="region of interest" description="Disordered" evidence="4">
    <location>
        <begin position="428"/>
        <end position="461"/>
    </location>
</feature>
<dbReference type="PROSITE" id="PS00615">
    <property type="entry name" value="C_TYPE_LECTIN_1"/>
    <property type="match status" value="1"/>
</dbReference>
<proteinExistence type="predicted"/>
<evidence type="ECO:0000256" key="1">
    <source>
        <dbReference type="ARBA" id="ARBA00022729"/>
    </source>
</evidence>
<evidence type="ECO:0000256" key="4">
    <source>
        <dbReference type="SAM" id="MobiDB-lite"/>
    </source>
</evidence>
<dbReference type="RefSeq" id="XP_013390534.1">
    <property type="nucleotide sequence ID" value="XM_013535080.1"/>
</dbReference>
<dbReference type="SMART" id="SM00032">
    <property type="entry name" value="CCP"/>
    <property type="match status" value="1"/>
</dbReference>
<keyword evidence="3" id="KW-0768">Sushi</keyword>
<dbReference type="Pfam" id="PF00084">
    <property type="entry name" value="Sushi"/>
    <property type="match status" value="1"/>
</dbReference>
<evidence type="ECO:0000256" key="2">
    <source>
        <dbReference type="ARBA" id="ARBA00023157"/>
    </source>
</evidence>
<feature type="domain" description="Apple" evidence="7">
    <location>
        <begin position="187"/>
        <end position="263"/>
    </location>
</feature>
<dbReference type="PROSITE" id="PS50041">
    <property type="entry name" value="C_TYPE_LECTIN_2"/>
    <property type="match status" value="1"/>
</dbReference>
<reference evidence="9" key="1">
    <citation type="submission" date="2025-08" db="UniProtKB">
        <authorList>
            <consortium name="RefSeq"/>
        </authorList>
    </citation>
    <scope>IDENTIFICATION</scope>
    <source>
        <tissue evidence="9">Gonads</tissue>
    </source>
</reference>
<dbReference type="CDD" id="cd00033">
    <property type="entry name" value="CCP"/>
    <property type="match status" value="1"/>
</dbReference>
<dbReference type="CDD" id="cd00037">
    <property type="entry name" value="CLECT"/>
    <property type="match status" value="1"/>
</dbReference>
<sequence length="527" mass="59147">MLDIFVPVERCPLPATPANVCQVVGGLHIGDNITYTCVTGTSRTKGDLLRVCQDNGTWSGQEPVCAQARYQLGYSFHIVEDNLTWFEAGRRCKSQHHGMLAEIHDQYMNDFISAIITKFDIEFWIGARRENFTGHWQWSSGNNVEEVHWGPGQPDCVKGRLCVSLKFNDGKWSWQNSPCNVTKNYICMRQHYCYSTIQAGYRNDGFNLRELFMTNVHECEKECLRDIRCKGATFNIPIQRCYLHHKTDKIVPGDTHYFIKKRCDYFAWKTNDDIHYCNDRHCYWLKSGDSTSNPQQFCQDTDGEVLTDQSEVKSAFAMPKPSRKTTPPKESPQGPVYGITERQEGKGEEDKPEPEVGLKKLVSPVLKTIRKPPDNVEEYKEEYGFLGNLLYLSVTKLRQQPATTSSQSRPTVTLTQQKPQLLVQTSLGSSLPRTPTTPRTFQTSSSLINRTPGTPTTPGASQKYVILTQGGSSTLTSVSGSFTPTQTVVRVVTNTQSAGATTISTSTPKFLVMPGSQNTGNNNNTNT</sequence>
<evidence type="ECO:0000256" key="3">
    <source>
        <dbReference type="PROSITE-ProRule" id="PRU00302"/>
    </source>
</evidence>
<gene>
    <name evidence="9" type="primary">LOC106158949</name>
</gene>
<dbReference type="InParanoid" id="A0A1S3HZL4"/>
<keyword evidence="1" id="KW-0732">Signal</keyword>
<evidence type="ECO:0000313" key="8">
    <source>
        <dbReference type="Proteomes" id="UP000085678"/>
    </source>
</evidence>
<dbReference type="KEGG" id="lak:106158949"/>
<dbReference type="SUPFAM" id="SSF56436">
    <property type="entry name" value="C-type lectin-like"/>
    <property type="match status" value="1"/>
</dbReference>
<dbReference type="Gene3D" id="3.50.4.10">
    <property type="entry name" value="Hepatocyte Growth Factor"/>
    <property type="match status" value="1"/>
</dbReference>
<dbReference type="InterPro" id="IPR003609">
    <property type="entry name" value="Pan_app"/>
</dbReference>
<dbReference type="PROSITE" id="PS50923">
    <property type="entry name" value="SUSHI"/>
    <property type="match status" value="1"/>
</dbReference>
<dbReference type="SMART" id="SM00034">
    <property type="entry name" value="CLECT"/>
    <property type="match status" value="1"/>
</dbReference>
<dbReference type="GeneID" id="106158949"/>
<feature type="compositionally biased region" description="Basic and acidic residues" evidence="4">
    <location>
        <begin position="341"/>
        <end position="355"/>
    </location>
</feature>
<dbReference type="InterPro" id="IPR016186">
    <property type="entry name" value="C-type_lectin-like/link_sf"/>
</dbReference>